<keyword evidence="3" id="KW-1185">Reference proteome</keyword>
<evidence type="ECO:0000256" key="1">
    <source>
        <dbReference type="SAM" id="MobiDB-lite"/>
    </source>
</evidence>
<accession>A0A0C3AZ50</accession>
<dbReference type="HOGENOM" id="CLU_046576_1_0_1"/>
<organism evidence="2 3">
    <name type="scientific">Serendipita vermifera MAFF 305830</name>
    <dbReference type="NCBI Taxonomy" id="933852"/>
    <lineage>
        <taxon>Eukaryota</taxon>
        <taxon>Fungi</taxon>
        <taxon>Dikarya</taxon>
        <taxon>Basidiomycota</taxon>
        <taxon>Agaricomycotina</taxon>
        <taxon>Agaricomycetes</taxon>
        <taxon>Sebacinales</taxon>
        <taxon>Serendipitaceae</taxon>
        <taxon>Serendipita</taxon>
    </lineage>
</organism>
<dbReference type="EMBL" id="KN824316">
    <property type="protein sequence ID" value="KIM25239.1"/>
    <property type="molecule type" value="Genomic_DNA"/>
</dbReference>
<feature type="compositionally biased region" description="Basic and acidic residues" evidence="1">
    <location>
        <begin position="101"/>
        <end position="132"/>
    </location>
</feature>
<name>A0A0C3AZ50_SERVB</name>
<feature type="region of interest" description="Disordered" evidence="1">
    <location>
        <begin position="86"/>
        <end position="177"/>
    </location>
</feature>
<protein>
    <recommendedName>
        <fullName evidence="4">SAM domain-containing protein</fullName>
    </recommendedName>
</protein>
<proteinExistence type="predicted"/>
<reference evidence="2 3" key="1">
    <citation type="submission" date="2014-04" db="EMBL/GenBank/DDBJ databases">
        <authorList>
            <consortium name="DOE Joint Genome Institute"/>
            <person name="Kuo A."/>
            <person name="Zuccaro A."/>
            <person name="Kohler A."/>
            <person name="Nagy L.G."/>
            <person name="Floudas D."/>
            <person name="Copeland A."/>
            <person name="Barry K.W."/>
            <person name="Cichocki N."/>
            <person name="Veneault-Fourrey C."/>
            <person name="LaButti K."/>
            <person name="Lindquist E.A."/>
            <person name="Lipzen A."/>
            <person name="Lundell T."/>
            <person name="Morin E."/>
            <person name="Murat C."/>
            <person name="Sun H."/>
            <person name="Tunlid A."/>
            <person name="Henrissat B."/>
            <person name="Grigoriev I.V."/>
            <person name="Hibbett D.S."/>
            <person name="Martin F."/>
            <person name="Nordberg H.P."/>
            <person name="Cantor M.N."/>
            <person name="Hua S.X."/>
        </authorList>
    </citation>
    <scope>NUCLEOTIDE SEQUENCE [LARGE SCALE GENOMIC DNA]</scope>
    <source>
        <strain evidence="2 3">MAFF 305830</strain>
    </source>
</reference>
<dbReference type="OrthoDB" id="514070at2759"/>
<evidence type="ECO:0000313" key="3">
    <source>
        <dbReference type="Proteomes" id="UP000054097"/>
    </source>
</evidence>
<reference evidence="3" key="2">
    <citation type="submission" date="2015-01" db="EMBL/GenBank/DDBJ databases">
        <title>Evolutionary Origins and Diversification of the Mycorrhizal Mutualists.</title>
        <authorList>
            <consortium name="DOE Joint Genome Institute"/>
            <consortium name="Mycorrhizal Genomics Consortium"/>
            <person name="Kohler A."/>
            <person name="Kuo A."/>
            <person name="Nagy L.G."/>
            <person name="Floudas D."/>
            <person name="Copeland A."/>
            <person name="Barry K.W."/>
            <person name="Cichocki N."/>
            <person name="Veneault-Fourrey C."/>
            <person name="LaButti K."/>
            <person name="Lindquist E.A."/>
            <person name="Lipzen A."/>
            <person name="Lundell T."/>
            <person name="Morin E."/>
            <person name="Murat C."/>
            <person name="Riley R."/>
            <person name="Ohm R."/>
            <person name="Sun H."/>
            <person name="Tunlid A."/>
            <person name="Henrissat B."/>
            <person name="Grigoriev I.V."/>
            <person name="Hibbett D.S."/>
            <person name="Martin F."/>
        </authorList>
    </citation>
    <scope>NUCLEOTIDE SEQUENCE [LARGE SCALE GENOMIC DNA]</scope>
    <source>
        <strain evidence="3">MAFF 305830</strain>
    </source>
</reference>
<evidence type="ECO:0000313" key="2">
    <source>
        <dbReference type="EMBL" id="KIM25239.1"/>
    </source>
</evidence>
<feature type="compositionally biased region" description="Basic and acidic residues" evidence="1">
    <location>
        <begin position="154"/>
        <end position="177"/>
    </location>
</feature>
<feature type="region of interest" description="Disordered" evidence="1">
    <location>
        <begin position="364"/>
        <end position="403"/>
    </location>
</feature>
<evidence type="ECO:0008006" key="4">
    <source>
        <dbReference type="Google" id="ProtNLM"/>
    </source>
</evidence>
<sequence>MPPKNAKASGSKLLLPTDKIPLPTFLKMLNDAGMPMANAMAVAGKVYKTHNTQEKLASLTADSLAKMGISDKEQRRQLMDAVREFKVAASQPGPSKGRTGRTSEEGQEGKDKETEQKRQENALDADARRRAALDTFQESLKKDKSSPNKKRKRTRDDDLALFDPDHPSNTAKKPDDDVRNLQFDEVLNEEELQGKTVVINRAPVMMAWSCVVAEALGFGREEALSIASVYTEMNATAKGASLGIYDKDKEKGMEPGRGTAQPHVELMGRRIALLKTENDQWRALLKGEPVSPLKAHYYIRRSLAQMSPYLMGALYLLARSFEDPQKLNHRGYSLYCDFRPGGGGWGAKGDVKLEHVLRLREGIRPAATDNKSTNDASDPVPKPQDQREPVTLEEFEANEEGDFSLWDLYDGED</sequence>
<dbReference type="Proteomes" id="UP000054097">
    <property type="component" value="Unassembled WGS sequence"/>
</dbReference>
<feature type="compositionally biased region" description="Acidic residues" evidence="1">
    <location>
        <begin position="391"/>
        <end position="402"/>
    </location>
</feature>
<dbReference type="AlphaFoldDB" id="A0A0C3AZ50"/>
<gene>
    <name evidence="2" type="ORF">M408DRAFT_17386</name>
</gene>